<dbReference type="Proteomes" id="UP000266005">
    <property type="component" value="Unassembled WGS sequence"/>
</dbReference>
<comment type="caution">
    <text evidence="2">The sequence shown here is derived from an EMBL/GenBank/DDBJ whole genome shotgun (WGS) entry which is preliminary data.</text>
</comment>
<keyword evidence="3" id="KW-1185">Reference proteome</keyword>
<reference evidence="3" key="1">
    <citation type="submission" date="2018-08" db="EMBL/GenBank/DDBJ databases">
        <title>Mucilaginibacter sp. MYSH2.</title>
        <authorList>
            <person name="Seo T."/>
        </authorList>
    </citation>
    <scope>NUCLEOTIDE SEQUENCE [LARGE SCALE GENOMIC DNA]</scope>
    <source>
        <strain evidence="3">KIRAN</strain>
    </source>
</reference>
<feature type="domain" description="DUF3616" evidence="1">
    <location>
        <begin position="26"/>
        <end position="355"/>
    </location>
</feature>
<dbReference type="OrthoDB" id="423529at2"/>
<dbReference type="Pfam" id="PF12275">
    <property type="entry name" value="DUF3616"/>
    <property type="match status" value="1"/>
</dbReference>
<gene>
    <name evidence="2" type="ORF">D1627_09390</name>
</gene>
<protein>
    <submittedName>
        <fullName evidence="2">DUF3616 domain-containing protein</fullName>
    </submittedName>
</protein>
<proteinExistence type="predicted"/>
<evidence type="ECO:0000313" key="3">
    <source>
        <dbReference type="Proteomes" id="UP000266005"/>
    </source>
</evidence>
<evidence type="ECO:0000259" key="1">
    <source>
        <dbReference type="Pfam" id="PF12275"/>
    </source>
</evidence>
<evidence type="ECO:0000313" key="2">
    <source>
        <dbReference type="EMBL" id="RIJ37342.1"/>
    </source>
</evidence>
<name>A0A399S5K9_9BACT</name>
<dbReference type="RefSeq" id="WP_119431998.1">
    <property type="nucleotide sequence ID" value="NZ_QWGE01000003.1"/>
</dbReference>
<dbReference type="InterPro" id="IPR022060">
    <property type="entry name" value="DUF3616"/>
</dbReference>
<dbReference type="AlphaFoldDB" id="A0A399S5K9"/>
<sequence>MKKKVILTFDSKLSQNPEGKHVRDGLSTVLLTDNNLWLSCDERTTIERLTLQPDGSFAAHYSFNLEDFLSLPGGKGSGIDIEGIGMANHYLWIMGSHSLKRSKPKRHQSIAKQVKRLARVKNDPNRYLLARIPILQDKESGEYMLHRFAQNPDNPMHTLCAAQVRGNSHSSMLTEILEQDEHLAAFMDISGKDNGFDVEGLAIFGDRIFIGLRGPVLRGWAVVLEVEAKEDKKGILHLEKLENGRLYKKHFLNLRGKGIRELRFFNEDLYILAGPTMDLDGVIAIYRWRNAVGQQEQLLHNNELERLCEIPHGTGKNSGKDKAEGLAILDEKHVLVVFDSPVKARKVGEGAVKADVLQLRHM</sequence>
<dbReference type="EMBL" id="QWGE01000003">
    <property type="protein sequence ID" value="RIJ37342.1"/>
    <property type="molecule type" value="Genomic_DNA"/>
</dbReference>
<accession>A0A399S5K9</accession>
<organism evidence="2 3">
    <name type="scientific">Pontibacter oryzae</name>
    <dbReference type="NCBI Taxonomy" id="2304593"/>
    <lineage>
        <taxon>Bacteria</taxon>
        <taxon>Pseudomonadati</taxon>
        <taxon>Bacteroidota</taxon>
        <taxon>Cytophagia</taxon>
        <taxon>Cytophagales</taxon>
        <taxon>Hymenobacteraceae</taxon>
        <taxon>Pontibacter</taxon>
    </lineage>
</organism>